<feature type="transmembrane region" description="Helical" evidence="1">
    <location>
        <begin position="24"/>
        <end position="44"/>
    </location>
</feature>
<dbReference type="Proteomes" id="UP000253744">
    <property type="component" value="Chromosome"/>
</dbReference>
<sequence>MSAPSRPEQREITPAERRKMTRTFLLIVLLFLGGVAAMVAVMSVQGRAAREYGGMVIRAAGPQSTQVNFDRPCTDVLPGKAVPPNVTACTLEVRGGAASVVLEVEGERQYRVTR</sequence>
<keyword evidence="1" id="KW-0812">Transmembrane</keyword>
<dbReference type="AlphaFoldDB" id="A0A345IFZ5"/>
<evidence type="ECO:0000313" key="2">
    <source>
        <dbReference type="EMBL" id="AXG98617.1"/>
    </source>
</evidence>
<proteinExistence type="predicted"/>
<evidence type="ECO:0000313" key="3">
    <source>
        <dbReference type="Proteomes" id="UP000253744"/>
    </source>
</evidence>
<keyword evidence="1" id="KW-0472">Membrane</keyword>
<evidence type="ECO:0000256" key="1">
    <source>
        <dbReference type="SAM" id="Phobius"/>
    </source>
</evidence>
<dbReference type="EMBL" id="CP031158">
    <property type="protein sequence ID" value="AXG98617.1"/>
    <property type="molecule type" value="Genomic_DNA"/>
</dbReference>
<dbReference type="RefSeq" id="WP_114671604.1">
    <property type="nucleotide sequence ID" value="NZ_CP031158.1"/>
</dbReference>
<organism evidence="2 3">
    <name type="scientific">Deinococcus wulumuqiensis</name>
    <dbReference type="NCBI Taxonomy" id="980427"/>
    <lineage>
        <taxon>Bacteria</taxon>
        <taxon>Thermotogati</taxon>
        <taxon>Deinococcota</taxon>
        <taxon>Deinococci</taxon>
        <taxon>Deinococcales</taxon>
        <taxon>Deinococcaceae</taxon>
        <taxon>Deinococcus</taxon>
    </lineage>
</organism>
<name>A0A345IFZ5_9DEIO</name>
<reference evidence="2 3" key="1">
    <citation type="submission" date="2018-07" db="EMBL/GenBank/DDBJ databases">
        <title>Complete Genome and Methylome Analysis of Deinococcus wulumuqiensis NEB 479.</title>
        <authorList>
            <person name="Fomenkov A."/>
            <person name="Luyten Y."/>
            <person name="Vincze T."/>
            <person name="Anton B.P."/>
            <person name="Clark T."/>
            <person name="Roberts R.J."/>
            <person name="Morgan R.D."/>
        </authorList>
    </citation>
    <scope>NUCLEOTIDE SEQUENCE [LARGE SCALE GENOMIC DNA]</scope>
    <source>
        <strain evidence="2 3">NEB 479</strain>
    </source>
</reference>
<dbReference type="KEGG" id="dwu:DVJ83_04930"/>
<keyword evidence="1" id="KW-1133">Transmembrane helix</keyword>
<protein>
    <submittedName>
        <fullName evidence="2">Uncharacterized protein</fullName>
    </submittedName>
</protein>
<accession>A0A345IFZ5</accession>
<gene>
    <name evidence="2" type="ORF">DVJ83_04930</name>
</gene>